<dbReference type="InterPro" id="IPR025668">
    <property type="entry name" value="Tnp_DDE_dom"/>
</dbReference>
<evidence type="ECO:0000313" key="2">
    <source>
        <dbReference type="EMBL" id="KAA6349222.1"/>
    </source>
</evidence>
<reference evidence="2" key="1">
    <citation type="submission" date="2019-03" db="EMBL/GenBank/DDBJ databases">
        <title>Single cell metagenomics reveals metabolic interactions within the superorganism composed of flagellate Streblomastix strix and complex community of Bacteroidetes bacteria on its surface.</title>
        <authorList>
            <person name="Treitli S.C."/>
            <person name="Kolisko M."/>
            <person name="Husnik F."/>
            <person name="Keeling P."/>
            <person name="Hampl V."/>
        </authorList>
    </citation>
    <scope>NUCLEOTIDE SEQUENCE</scope>
    <source>
        <strain evidence="2">STM</strain>
    </source>
</reference>
<sequence length="188" mass="21704">MLKQHSDRGSRNKPNRLSNSEIMTILIAFHLSRFRNLKHFYLFYVCKHMGKEFPKLVSYSRFVELQETGSSSFSAVSEDLPDGGSCSGISFIDSSCLKVCHIKREHSNLVFEGTATKGKSTLDWFFGFKLHIIINDRREIISFVITQGNVNDRQPLSMESFIRNVSGKLEGMSPENWLRHFLWMIFTL</sequence>
<dbReference type="AlphaFoldDB" id="A0A5J4STM4"/>
<gene>
    <name evidence="2" type="ORF">EZS27_003333</name>
</gene>
<dbReference type="NCBIfam" id="NF033520">
    <property type="entry name" value="transpos_IS982"/>
    <property type="match status" value="1"/>
</dbReference>
<dbReference type="EMBL" id="SNRY01000051">
    <property type="protein sequence ID" value="KAA6349222.1"/>
    <property type="molecule type" value="Genomic_DNA"/>
</dbReference>
<comment type="caution">
    <text evidence="2">The sequence shown here is derived from an EMBL/GenBank/DDBJ whole genome shotgun (WGS) entry which is preliminary data.</text>
</comment>
<name>A0A5J4STM4_9ZZZZ</name>
<evidence type="ECO:0000259" key="1">
    <source>
        <dbReference type="Pfam" id="PF13612"/>
    </source>
</evidence>
<proteinExistence type="predicted"/>
<dbReference type="Pfam" id="PF13612">
    <property type="entry name" value="DDE_Tnp_1_3"/>
    <property type="match status" value="1"/>
</dbReference>
<organism evidence="2">
    <name type="scientific">termite gut metagenome</name>
    <dbReference type="NCBI Taxonomy" id="433724"/>
    <lineage>
        <taxon>unclassified sequences</taxon>
        <taxon>metagenomes</taxon>
        <taxon>organismal metagenomes</taxon>
    </lineage>
</organism>
<accession>A0A5J4STM4</accession>
<feature type="domain" description="Transposase DDE" evidence="1">
    <location>
        <begin position="84"/>
        <end position="170"/>
    </location>
</feature>
<protein>
    <recommendedName>
        <fullName evidence="1">Transposase DDE domain-containing protein</fullName>
    </recommendedName>
</protein>